<name>W1X469_9ZZZZ</name>
<feature type="transmembrane region" description="Helical" evidence="2">
    <location>
        <begin position="67"/>
        <end position="87"/>
    </location>
</feature>
<dbReference type="SUPFAM" id="SSF52317">
    <property type="entry name" value="Class I glutamine amidotransferase-like"/>
    <property type="match status" value="1"/>
</dbReference>
<dbReference type="AlphaFoldDB" id="W1X469"/>
<organism evidence="4">
    <name type="scientific">human gut metagenome</name>
    <dbReference type="NCBI Taxonomy" id="408170"/>
    <lineage>
        <taxon>unclassified sequences</taxon>
        <taxon>metagenomes</taxon>
        <taxon>organismal metagenomes</taxon>
    </lineage>
</organism>
<evidence type="ECO:0000256" key="2">
    <source>
        <dbReference type="SAM" id="Phobius"/>
    </source>
</evidence>
<dbReference type="PANTHER" id="PTHR21343:SF1">
    <property type="entry name" value="COBYRIC ACID SYNTHASE"/>
    <property type="match status" value="1"/>
</dbReference>
<dbReference type="Gene3D" id="3.40.50.880">
    <property type="match status" value="1"/>
</dbReference>
<dbReference type="InterPro" id="IPR029062">
    <property type="entry name" value="Class_I_gatase-like"/>
</dbReference>
<keyword evidence="2" id="KW-0472">Membrane</keyword>
<dbReference type="Pfam" id="PF07685">
    <property type="entry name" value="GATase_3"/>
    <property type="match status" value="1"/>
</dbReference>
<keyword evidence="2" id="KW-1133">Transmembrane helix</keyword>
<feature type="domain" description="CobB/CobQ-like glutamine amidotransferase" evidence="3">
    <location>
        <begin position="3"/>
        <end position="64"/>
    </location>
</feature>
<keyword evidence="2" id="KW-0812">Transmembrane</keyword>
<sequence length="89" mass="10344">KLDIAVIRLSHMSNFTDFTMLDRICGVNVRYVREPEELKNPDIIIIPGTKNTIDDLRAIKENKALPLVQESLLFLLVVFFLLQTFFYCL</sequence>
<dbReference type="PANTHER" id="PTHR21343">
    <property type="entry name" value="DETHIOBIOTIN SYNTHETASE"/>
    <property type="match status" value="1"/>
</dbReference>
<feature type="non-terminal residue" evidence="4">
    <location>
        <position position="1"/>
    </location>
</feature>
<dbReference type="GO" id="GO:0003824">
    <property type="term" value="F:catalytic activity"/>
    <property type="evidence" value="ECO:0007669"/>
    <property type="project" value="InterPro"/>
</dbReference>
<evidence type="ECO:0000313" key="4">
    <source>
        <dbReference type="EMBL" id="ETJ25212.1"/>
    </source>
</evidence>
<accession>W1X469</accession>
<reference evidence="4" key="1">
    <citation type="submission" date="2013-12" db="EMBL/GenBank/DDBJ databases">
        <title>A Varibaculum cambriense genome reconstructed from a premature infant gut community with otherwise low bacterial novelty that shifts toward anaerobic metabolism during the third week of life.</title>
        <authorList>
            <person name="Brown C.T."/>
            <person name="Sharon I."/>
            <person name="Thomas B.C."/>
            <person name="Castelle C.J."/>
            <person name="Morowitz M.J."/>
            <person name="Banfield J.F."/>
        </authorList>
    </citation>
    <scope>NUCLEOTIDE SEQUENCE</scope>
</reference>
<evidence type="ECO:0000256" key="1">
    <source>
        <dbReference type="ARBA" id="ARBA00022962"/>
    </source>
</evidence>
<dbReference type="InterPro" id="IPR011698">
    <property type="entry name" value="GATase_3"/>
</dbReference>
<keyword evidence="1" id="KW-0315">Glutamine amidotransferase</keyword>
<evidence type="ECO:0000259" key="3">
    <source>
        <dbReference type="Pfam" id="PF07685"/>
    </source>
</evidence>
<comment type="caution">
    <text evidence="4">The sequence shown here is derived from an EMBL/GenBank/DDBJ whole genome shotgun (WGS) entry which is preliminary data.</text>
</comment>
<gene>
    <name evidence="4" type="ORF">Q604_UNBC17902G0001</name>
</gene>
<proteinExistence type="predicted"/>
<dbReference type="EMBL" id="AZMM01017902">
    <property type="protein sequence ID" value="ETJ25212.1"/>
    <property type="molecule type" value="Genomic_DNA"/>
</dbReference>
<protein>
    <submittedName>
        <fullName evidence="4">Cobyric acid synthase 1</fullName>
    </submittedName>
</protein>
<dbReference type="PROSITE" id="PS51274">
    <property type="entry name" value="GATASE_COBBQ"/>
    <property type="match status" value="1"/>
</dbReference>